<proteinExistence type="predicted"/>
<reference evidence="1 2" key="1">
    <citation type="journal article" date="2023" name="Sci. Data">
        <title>Genome assembly of the Korean intertidal mud-creeper Batillaria attramentaria.</title>
        <authorList>
            <person name="Patra A.K."/>
            <person name="Ho P.T."/>
            <person name="Jun S."/>
            <person name="Lee S.J."/>
            <person name="Kim Y."/>
            <person name="Won Y.J."/>
        </authorList>
    </citation>
    <scope>NUCLEOTIDE SEQUENCE [LARGE SCALE GENOMIC DNA]</scope>
    <source>
        <strain evidence="1">Wonlab-2016</strain>
    </source>
</reference>
<dbReference type="Proteomes" id="UP001519460">
    <property type="component" value="Unassembled WGS sequence"/>
</dbReference>
<evidence type="ECO:0000313" key="2">
    <source>
        <dbReference type="Proteomes" id="UP001519460"/>
    </source>
</evidence>
<comment type="caution">
    <text evidence="1">The sequence shown here is derived from an EMBL/GenBank/DDBJ whole genome shotgun (WGS) entry which is preliminary data.</text>
</comment>
<gene>
    <name evidence="1" type="ORF">BaRGS_00028979</name>
</gene>
<dbReference type="EMBL" id="JACVVK020000295">
    <property type="protein sequence ID" value="KAK7479799.1"/>
    <property type="molecule type" value="Genomic_DNA"/>
</dbReference>
<name>A0ABD0JYG6_9CAEN</name>
<evidence type="ECO:0000313" key="1">
    <source>
        <dbReference type="EMBL" id="KAK7479799.1"/>
    </source>
</evidence>
<dbReference type="AlphaFoldDB" id="A0ABD0JYG6"/>
<keyword evidence="2" id="KW-1185">Reference proteome</keyword>
<sequence>MGVIHGHTTEPRTQQTTVFIKDTHTFRRWSDLSFDRSLCGYKDRRREDEEDVGRGSPGHSLHETLTIFWSCLKKTQADGCEPSEMRPYNLMRMCRYAYDGILLHNQPTLPLLPFGYNGWEETLCHLHGCLSLPTCYAAQFPRKQPTRSARCTQQQVLCM</sequence>
<protein>
    <submittedName>
        <fullName evidence="1">Uncharacterized protein</fullName>
    </submittedName>
</protein>
<accession>A0ABD0JYG6</accession>
<organism evidence="1 2">
    <name type="scientific">Batillaria attramentaria</name>
    <dbReference type="NCBI Taxonomy" id="370345"/>
    <lineage>
        <taxon>Eukaryota</taxon>
        <taxon>Metazoa</taxon>
        <taxon>Spiralia</taxon>
        <taxon>Lophotrochozoa</taxon>
        <taxon>Mollusca</taxon>
        <taxon>Gastropoda</taxon>
        <taxon>Caenogastropoda</taxon>
        <taxon>Sorbeoconcha</taxon>
        <taxon>Cerithioidea</taxon>
        <taxon>Batillariidae</taxon>
        <taxon>Batillaria</taxon>
    </lineage>
</organism>